<reference evidence="2" key="3">
    <citation type="submission" date="2025-09" db="UniProtKB">
        <authorList>
            <consortium name="Ensembl"/>
        </authorList>
    </citation>
    <scope>IDENTIFICATION</scope>
</reference>
<reference evidence="3" key="1">
    <citation type="submission" date="2011-12" db="EMBL/GenBank/DDBJ databases">
        <title>The Draft Genome of Lepisosteus oculatus.</title>
        <authorList>
            <consortium name="The Broad Institute Genome Assembly &amp; Analysis Group"/>
            <consortium name="Computational R&amp;D Group"/>
            <consortium name="and Sequencing Platform"/>
            <person name="Di Palma F."/>
            <person name="Alfoldi J."/>
            <person name="Johnson J."/>
            <person name="Berlin A."/>
            <person name="Gnerre S."/>
            <person name="Jaffe D."/>
            <person name="MacCallum I."/>
            <person name="Young S."/>
            <person name="Walker B.J."/>
            <person name="Lander E.S."/>
            <person name="Lindblad-Toh K."/>
        </authorList>
    </citation>
    <scope>NUCLEOTIDE SEQUENCE [LARGE SCALE GENOMIC DNA]</scope>
</reference>
<dbReference type="AlphaFoldDB" id="W5N7P1"/>
<name>W5N7P1_LEPOC</name>
<dbReference type="GeneTree" id="ENSGT00990000204190"/>
<dbReference type="STRING" id="7918.ENSLOCP00000016650"/>
<dbReference type="InParanoid" id="W5N7P1"/>
<evidence type="ECO:0000313" key="2">
    <source>
        <dbReference type="Ensembl" id="ENSLOCP00000016650.1"/>
    </source>
</evidence>
<dbReference type="PANTHER" id="PTHR31504:SF1">
    <property type="entry name" value="ZW10 INTERACTOR"/>
    <property type="match status" value="1"/>
</dbReference>
<organism evidence="2 3">
    <name type="scientific">Lepisosteus oculatus</name>
    <name type="common">Spotted gar</name>
    <dbReference type="NCBI Taxonomy" id="7918"/>
    <lineage>
        <taxon>Eukaryota</taxon>
        <taxon>Metazoa</taxon>
        <taxon>Chordata</taxon>
        <taxon>Craniata</taxon>
        <taxon>Vertebrata</taxon>
        <taxon>Euteleostomi</taxon>
        <taxon>Actinopterygii</taxon>
        <taxon>Neopterygii</taxon>
        <taxon>Holostei</taxon>
        <taxon>Semionotiformes</taxon>
        <taxon>Lepisosteidae</taxon>
        <taxon>Lepisosteus</taxon>
    </lineage>
</organism>
<accession>W5N7P1</accession>
<dbReference type="Proteomes" id="UP000018468">
    <property type="component" value="Linkage group LG15"/>
</dbReference>
<dbReference type="GO" id="GO:0000776">
    <property type="term" value="C:kinetochore"/>
    <property type="evidence" value="ECO:0007669"/>
    <property type="project" value="InterPro"/>
</dbReference>
<dbReference type="Ensembl" id="ENSLOCT00000016680.1">
    <property type="protein sequence ID" value="ENSLOCP00000016650.1"/>
    <property type="gene ID" value="ENSLOCG00000013506.1"/>
</dbReference>
<dbReference type="Bgee" id="ENSLOCG00000013506">
    <property type="expression patterns" value="Expressed in ovary and 12 other cell types or tissues"/>
</dbReference>
<keyword evidence="3" id="KW-1185">Reference proteome</keyword>
<sequence length="299" mass="34015">RDQWKALKSQYKDEIQEVESLITVFKEKVDEVLARKEALCQLLHTLEQKKEECKEKQRIKAGKQQKARERAERVCARVQELEAALERGRHGLQLSGQRVSELQAQLSGAQQSLDTWSRAHSRLQLELQRLDGLSGVRVLSVRERELHVELNPRLLCPSLDLLPLSLSLRWTSDDLFTLQEDLEEQPVFHTPGRPLQDARSALLEVMQLYVEQGSLLAEIQRLHSRFAIDWRPAERKLVFLKTASIVCTLSVEEGYPTSGRVQLVSVQGGAQSLNIAGLQPPLGKPSLTEWLEFLTCCPD</sequence>
<dbReference type="PANTHER" id="PTHR31504">
    <property type="entry name" value="ZW10 INTERACTOR ZWINT"/>
    <property type="match status" value="1"/>
</dbReference>
<reference evidence="2" key="2">
    <citation type="submission" date="2025-08" db="UniProtKB">
        <authorList>
            <consortium name="Ensembl"/>
        </authorList>
    </citation>
    <scope>IDENTIFICATION</scope>
</reference>
<feature type="coiled-coil region" evidence="1">
    <location>
        <begin position="1"/>
        <end position="119"/>
    </location>
</feature>
<dbReference type="InterPro" id="IPR029092">
    <property type="entry name" value="Zwint-1"/>
</dbReference>
<dbReference type="eggNOG" id="ENOG502S6PG">
    <property type="taxonomic scope" value="Eukaryota"/>
</dbReference>
<evidence type="ECO:0000256" key="1">
    <source>
        <dbReference type="SAM" id="Coils"/>
    </source>
</evidence>
<keyword evidence="1" id="KW-0175">Coiled coil</keyword>
<proteinExistence type="predicted"/>
<dbReference type="EMBL" id="AHAT01030996">
    <property type="status" value="NOT_ANNOTATED_CDS"/>
    <property type="molecule type" value="Genomic_DNA"/>
</dbReference>
<dbReference type="OMA" id="AIDWCPA"/>
<evidence type="ECO:0000313" key="3">
    <source>
        <dbReference type="Proteomes" id="UP000018468"/>
    </source>
</evidence>
<protein>
    <submittedName>
        <fullName evidence="2">Si:dkey-225f5.4</fullName>
    </submittedName>
</protein>
<dbReference type="HOGENOM" id="CLU_065380_0_0_1"/>